<evidence type="ECO:0000256" key="1">
    <source>
        <dbReference type="ARBA" id="ARBA00022679"/>
    </source>
</evidence>
<evidence type="ECO:0000313" key="7">
    <source>
        <dbReference type="EMBL" id="MBW7573262.1"/>
    </source>
</evidence>
<dbReference type="EMBL" id="JAGFNZ010000004">
    <property type="protein sequence ID" value="MBW7573262.1"/>
    <property type="molecule type" value="Genomic_DNA"/>
</dbReference>
<gene>
    <name evidence="7" type="ORF">J5W02_10615</name>
</gene>
<keyword evidence="2 5" id="KW-0547">Nucleotide-binding</keyword>
<organism evidence="7 8">
    <name type="scientific">Caproiciproducens faecalis</name>
    <dbReference type="NCBI Taxonomy" id="2820301"/>
    <lineage>
        <taxon>Bacteria</taxon>
        <taxon>Bacillati</taxon>
        <taxon>Bacillota</taxon>
        <taxon>Clostridia</taxon>
        <taxon>Eubacteriales</taxon>
        <taxon>Acutalibacteraceae</taxon>
        <taxon>Caproiciproducens</taxon>
    </lineage>
</organism>
<dbReference type="PANTHER" id="PTHR11547">
    <property type="entry name" value="ARGININE OR CREATINE KINASE"/>
    <property type="match status" value="1"/>
</dbReference>
<proteinExistence type="inferred from homology"/>
<keyword evidence="3 5" id="KW-0418">Kinase</keyword>
<dbReference type="PROSITE" id="PS51510">
    <property type="entry name" value="PHOSPHAGEN_KINASE_C"/>
    <property type="match status" value="1"/>
</dbReference>
<keyword evidence="8" id="KW-1185">Reference proteome</keyword>
<comment type="caution">
    <text evidence="5">Lacks conserved residue(s) required for the propagation of feature annotation.</text>
</comment>
<dbReference type="InterPro" id="IPR014746">
    <property type="entry name" value="Gln_synth/guanido_kin_cat_dom"/>
</dbReference>
<feature type="domain" description="Phosphagen kinase C-terminal" evidence="6">
    <location>
        <begin position="12"/>
        <end position="242"/>
    </location>
</feature>
<dbReference type="InterPro" id="IPR000749">
    <property type="entry name" value="ATP-guanido_PTrfase"/>
</dbReference>
<accession>A0ABS7DPM2</accession>
<reference evidence="7 8" key="1">
    <citation type="submission" date="2021-03" db="EMBL/GenBank/DDBJ databases">
        <title>Caproiciproducens sp. nov. isolated from feces of cow.</title>
        <authorList>
            <person name="Choi J.-Y."/>
        </authorList>
    </citation>
    <scope>NUCLEOTIDE SEQUENCE [LARGE SCALE GENOMIC DNA]</scope>
    <source>
        <strain evidence="7 8">AGMB10547</strain>
    </source>
</reference>
<name>A0ABS7DPM2_9FIRM</name>
<dbReference type="InterPro" id="IPR023660">
    <property type="entry name" value="Arg_Kinase"/>
</dbReference>
<evidence type="ECO:0000259" key="6">
    <source>
        <dbReference type="PROSITE" id="PS51510"/>
    </source>
</evidence>
<dbReference type="Proteomes" id="UP000719942">
    <property type="component" value="Unassembled WGS sequence"/>
</dbReference>
<comment type="similarity">
    <text evidence="5">Belongs to the ATP:guanido phosphotransferase family.</text>
</comment>
<feature type="binding site" evidence="5">
    <location>
        <begin position="195"/>
        <end position="200"/>
    </location>
    <ligand>
        <name>ATP</name>
        <dbReference type="ChEBI" id="CHEBI:30616"/>
    </ligand>
</feature>
<dbReference type="Pfam" id="PF00217">
    <property type="entry name" value="ATP-gua_Ptrans"/>
    <property type="match status" value="1"/>
</dbReference>
<dbReference type="CDD" id="cd07930">
    <property type="entry name" value="bacterial_phosphagen_kinase"/>
    <property type="match status" value="1"/>
</dbReference>
<evidence type="ECO:0000256" key="5">
    <source>
        <dbReference type="PROSITE-ProRule" id="PRU00843"/>
    </source>
</evidence>
<comment type="caution">
    <text evidence="7">The sequence shown here is derived from an EMBL/GenBank/DDBJ whole genome shotgun (WGS) entry which is preliminary data.</text>
</comment>
<keyword evidence="4 5" id="KW-0067">ATP-binding</keyword>
<feature type="binding site" evidence="5">
    <location>
        <begin position="15"/>
        <end position="19"/>
    </location>
    <ligand>
        <name>ATP</name>
        <dbReference type="ChEBI" id="CHEBI:30616"/>
    </ligand>
</feature>
<evidence type="ECO:0000256" key="4">
    <source>
        <dbReference type="ARBA" id="ARBA00022840"/>
    </source>
</evidence>
<keyword evidence="1 5" id="KW-0808">Transferase</keyword>
<protein>
    <submittedName>
        <fullName evidence="7">ATP--guanido phosphotransferase</fullName>
    </submittedName>
</protein>
<evidence type="ECO:0000256" key="3">
    <source>
        <dbReference type="ARBA" id="ARBA00022777"/>
    </source>
</evidence>
<dbReference type="InterPro" id="IPR022414">
    <property type="entry name" value="ATP-guanido_PTrfase_cat"/>
</dbReference>
<dbReference type="Gene3D" id="3.30.590.10">
    <property type="entry name" value="Glutamine synthetase/guanido kinase, catalytic domain"/>
    <property type="match status" value="1"/>
</dbReference>
<sequence length="340" mass="37614">MSNQNPVCEEDVVICTHIHLIRNLRDVPFVSKMSRSERQKLEQRVASAVSENEGLSRVFRFIDMESLSKTEAVSLVERFLISADFLSDCRGRGLFVNEDETVSVMVNEEDHIHLQCEQAGLNLQKAFEKADGLDDILDKSLHFAFDENLGYLTQNPVNLGTGMRASLTLHLPALREGGGVSRISTNLSKLGLALRGALGSGAEPKGAVYQLSNHVTFGLSEQEAIANLQSIAMQLIEQERAARTELAESLEIQDTVSRSLAILQSARMMADDEFMQLISNVRFGVAAGLIDPIDYGELNRLMIMVQPATLTVAGGRKLTPTERRSLRAEKIRDFLQKLNA</sequence>
<evidence type="ECO:0000256" key="2">
    <source>
        <dbReference type="ARBA" id="ARBA00022741"/>
    </source>
</evidence>
<evidence type="ECO:0000313" key="8">
    <source>
        <dbReference type="Proteomes" id="UP000719942"/>
    </source>
</evidence>
<feature type="binding site" evidence="5">
    <location>
        <begin position="164"/>
        <end position="168"/>
    </location>
    <ligand>
        <name>ATP</name>
        <dbReference type="ChEBI" id="CHEBI:30616"/>
    </ligand>
</feature>
<dbReference type="PANTHER" id="PTHR11547:SF38">
    <property type="entry name" value="ARGININE KINASE 1-RELATED"/>
    <property type="match status" value="1"/>
</dbReference>
<dbReference type="RefSeq" id="WP_219965673.1">
    <property type="nucleotide sequence ID" value="NZ_JAGFNZ010000004.1"/>
</dbReference>
<dbReference type="SUPFAM" id="SSF55931">
    <property type="entry name" value="Glutamine synthetase/guanido kinase"/>
    <property type="match status" value="1"/>
</dbReference>